<dbReference type="SUPFAM" id="SSF55781">
    <property type="entry name" value="GAF domain-like"/>
    <property type="match status" value="1"/>
</dbReference>
<feature type="transmembrane region" description="Helical" evidence="1">
    <location>
        <begin position="47"/>
        <end position="66"/>
    </location>
</feature>
<feature type="transmembrane region" description="Helical" evidence="1">
    <location>
        <begin position="210"/>
        <end position="229"/>
    </location>
</feature>
<evidence type="ECO:0000259" key="2">
    <source>
        <dbReference type="PROSITE" id="PS50883"/>
    </source>
</evidence>
<dbReference type="PROSITE" id="PS50883">
    <property type="entry name" value="EAL"/>
    <property type="match status" value="1"/>
</dbReference>
<dbReference type="InterPro" id="IPR043128">
    <property type="entry name" value="Rev_trsase/Diguanyl_cyclase"/>
</dbReference>
<dbReference type="EMBL" id="BAAALS010000006">
    <property type="protein sequence ID" value="GAA1747018.1"/>
    <property type="molecule type" value="Genomic_DNA"/>
</dbReference>
<dbReference type="PANTHER" id="PTHR33121">
    <property type="entry name" value="CYCLIC DI-GMP PHOSPHODIESTERASE PDEF"/>
    <property type="match status" value="1"/>
</dbReference>
<dbReference type="SMART" id="SM00052">
    <property type="entry name" value="EAL"/>
    <property type="match status" value="1"/>
</dbReference>
<dbReference type="Gene3D" id="3.30.450.40">
    <property type="match status" value="1"/>
</dbReference>
<comment type="caution">
    <text evidence="4">The sequence shown here is derived from an EMBL/GenBank/DDBJ whole genome shotgun (WGS) entry which is preliminary data.</text>
</comment>
<accession>A0ABN2K2D8</accession>
<keyword evidence="1" id="KW-1133">Transmembrane helix</keyword>
<dbReference type="SUPFAM" id="SSF55073">
    <property type="entry name" value="Nucleotide cyclase"/>
    <property type="match status" value="1"/>
</dbReference>
<dbReference type="PROSITE" id="PS50887">
    <property type="entry name" value="GGDEF"/>
    <property type="match status" value="1"/>
</dbReference>
<reference evidence="4 5" key="1">
    <citation type="journal article" date="2019" name="Int. J. Syst. Evol. Microbiol.">
        <title>The Global Catalogue of Microorganisms (GCM) 10K type strain sequencing project: providing services to taxonomists for standard genome sequencing and annotation.</title>
        <authorList>
            <consortium name="The Broad Institute Genomics Platform"/>
            <consortium name="The Broad Institute Genome Sequencing Center for Infectious Disease"/>
            <person name="Wu L."/>
            <person name="Ma J."/>
        </authorList>
    </citation>
    <scope>NUCLEOTIDE SEQUENCE [LARGE SCALE GENOMIC DNA]</scope>
    <source>
        <strain evidence="4 5">JCM 13249</strain>
    </source>
</reference>
<dbReference type="InterPro" id="IPR029787">
    <property type="entry name" value="Nucleotide_cyclase"/>
</dbReference>
<dbReference type="SMART" id="SM00065">
    <property type="entry name" value="GAF"/>
    <property type="match status" value="1"/>
</dbReference>
<keyword evidence="5" id="KW-1185">Reference proteome</keyword>
<evidence type="ECO:0000259" key="3">
    <source>
        <dbReference type="PROSITE" id="PS50887"/>
    </source>
</evidence>
<sequence>MSFVRVPVRRSAQLAWFVTAPLAAIAIAVFVPLAAAVPARPADVPKAIALCALFIAAEATLLHFTVRRQAVSVSFAEIPLLLSFFFLPPSLVLLARLVALVLANSIRRVPVVKMCFNVACIAAATVVANTIVVAAGPLNDRGPRTWLVLSASVAVTSIVSLLAVLAIVALMQGRMSLPALTRTAVTALAVNAVNIMVGLVVLLVLQASPWSVLLLLGLGGVLIVVYRSYAQFARQHKSLGELYELTRAIGESSRDGSLPDALLGRVRELMGAEYATLWLPAQGRHPEVLLTSRVDDHGLLDVTGTPDALRLRASAEGLTIAVGARLGDDRARALLRESGAKEAIVVPLRSGAAVIGTLEVVNRLNDVSTFTPDDVRLIETLAAHVSVAVENSRLVERLRFDAYHDALTGLPNRRRMLDALEEAVKVRAPGEVVALLLFDVDGLRDVNDSLGYAAGDQLVAEVARRLRAMAPAAALVGRAGGDEIAVTLRLRNADAAVSLARELREQVRHLSMDMGSVSLELDTAVGIALHPDHGTDPDILLQRADLANHAAKQLSLPIQVYHASLESRAVQRLSLAADLRRAIESAELEVYFQPKVTLAGRRVIGVECLARWEHPTHGHVPPTEFVAVAERTGQLGRLTELVLHEGLRRCRDWIDAGRPLAVAVNISPRTLMDAAFPARVGELLREHDVPAHLLTLEITEDGMVGETERPLPALRKLEEMGVRLAVDDFGTGYSSLSYLRSLPVHEVKIDQSFVQGMATDPGDLAIVRAVVDLARHFGLTAVAEGVESELTLSLLEEVGCDVGQGYLFSRPLPHERFEAWLAAQTEPDPVPVGVLGHGGGEIRRLRAVN</sequence>
<dbReference type="Pfam" id="PF01590">
    <property type="entry name" value="GAF"/>
    <property type="match status" value="1"/>
</dbReference>
<dbReference type="Gene3D" id="3.20.20.450">
    <property type="entry name" value="EAL domain"/>
    <property type="match status" value="1"/>
</dbReference>
<dbReference type="InterPro" id="IPR003018">
    <property type="entry name" value="GAF"/>
</dbReference>
<keyword evidence="1" id="KW-0812">Transmembrane</keyword>
<dbReference type="CDD" id="cd01948">
    <property type="entry name" value="EAL"/>
    <property type="match status" value="1"/>
</dbReference>
<dbReference type="InterPro" id="IPR000160">
    <property type="entry name" value="GGDEF_dom"/>
</dbReference>
<dbReference type="InterPro" id="IPR001633">
    <property type="entry name" value="EAL_dom"/>
</dbReference>
<dbReference type="PANTHER" id="PTHR33121:SF71">
    <property type="entry name" value="OXYGEN SENSOR PROTEIN DOSP"/>
    <property type="match status" value="1"/>
</dbReference>
<feature type="transmembrane region" description="Helical" evidence="1">
    <location>
        <begin position="78"/>
        <end position="102"/>
    </location>
</feature>
<dbReference type="NCBIfam" id="TIGR00254">
    <property type="entry name" value="GGDEF"/>
    <property type="match status" value="1"/>
</dbReference>
<dbReference type="Pfam" id="PF00563">
    <property type="entry name" value="EAL"/>
    <property type="match status" value="1"/>
</dbReference>
<protein>
    <submittedName>
        <fullName evidence="4">EAL domain-containing protein</fullName>
    </submittedName>
</protein>
<name>A0ABN2K2D8_9ACTN</name>
<feature type="transmembrane region" description="Helical" evidence="1">
    <location>
        <begin position="114"/>
        <end position="135"/>
    </location>
</feature>
<dbReference type="CDD" id="cd01949">
    <property type="entry name" value="GGDEF"/>
    <property type="match status" value="1"/>
</dbReference>
<dbReference type="Pfam" id="PF00990">
    <property type="entry name" value="GGDEF"/>
    <property type="match status" value="1"/>
</dbReference>
<gene>
    <name evidence="4" type="ORF">GCM10009681_17760</name>
</gene>
<proteinExistence type="predicted"/>
<feature type="transmembrane region" description="Helical" evidence="1">
    <location>
        <begin position="183"/>
        <end position="204"/>
    </location>
</feature>
<dbReference type="InterPro" id="IPR029016">
    <property type="entry name" value="GAF-like_dom_sf"/>
</dbReference>
<dbReference type="SUPFAM" id="SSF141868">
    <property type="entry name" value="EAL domain-like"/>
    <property type="match status" value="1"/>
</dbReference>
<feature type="domain" description="GGDEF" evidence="3">
    <location>
        <begin position="431"/>
        <end position="563"/>
    </location>
</feature>
<dbReference type="InterPro" id="IPR050706">
    <property type="entry name" value="Cyclic-di-GMP_PDE-like"/>
</dbReference>
<evidence type="ECO:0000313" key="5">
    <source>
        <dbReference type="Proteomes" id="UP001500655"/>
    </source>
</evidence>
<feature type="transmembrane region" description="Helical" evidence="1">
    <location>
        <begin position="147"/>
        <end position="171"/>
    </location>
</feature>
<dbReference type="InterPro" id="IPR035919">
    <property type="entry name" value="EAL_sf"/>
</dbReference>
<dbReference type="Proteomes" id="UP001500655">
    <property type="component" value="Unassembled WGS sequence"/>
</dbReference>
<evidence type="ECO:0000313" key="4">
    <source>
        <dbReference type="EMBL" id="GAA1747018.1"/>
    </source>
</evidence>
<organism evidence="4 5">
    <name type="scientific">Luedemannella helvata</name>
    <dbReference type="NCBI Taxonomy" id="349315"/>
    <lineage>
        <taxon>Bacteria</taxon>
        <taxon>Bacillati</taxon>
        <taxon>Actinomycetota</taxon>
        <taxon>Actinomycetes</taxon>
        <taxon>Micromonosporales</taxon>
        <taxon>Micromonosporaceae</taxon>
        <taxon>Luedemannella</taxon>
    </lineage>
</organism>
<evidence type="ECO:0000256" key="1">
    <source>
        <dbReference type="SAM" id="Phobius"/>
    </source>
</evidence>
<feature type="domain" description="EAL" evidence="2">
    <location>
        <begin position="572"/>
        <end position="825"/>
    </location>
</feature>
<dbReference type="RefSeq" id="WP_344078801.1">
    <property type="nucleotide sequence ID" value="NZ_BAAALS010000006.1"/>
</dbReference>
<keyword evidence="1" id="KW-0472">Membrane</keyword>
<feature type="transmembrane region" description="Helical" evidence="1">
    <location>
        <begin position="14"/>
        <end position="35"/>
    </location>
</feature>
<dbReference type="Gene3D" id="3.30.70.270">
    <property type="match status" value="1"/>
</dbReference>
<dbReference type="SMART" id="SM00267">
    <property type="entry name" value="GGDEF"/>
    <property type="match status" value="1"/>
</dbReference>